<accession>A0AA38RLP8</accession>
<evidence type="ECO:0000313" key="3">
    <source>
        <dbReference type="Proteomes" id="UP001174691"/>
    </source>
</evidence>
<sequence length="308" mass="34906">MEYLLEDLQCFEDLVRGTEEEPSKLKERLKRLRSAANLAFDKGKCDQAVQSLRTANDDLKRLHEQALDLQPRRKRPSNDREANITPRTFRHEFDSRGPQTHRPTELATFDDILQHPVETSISMVDQLKLARTIVSAVLYFSSTPWLAEYWGMKDLCFFLDRNDLATSLRTLNLGVRFLGTDAAQLEGTMEGIDSPSDKQDSPSAIDDAMLLHGIRNVTLHSLGVVLLQIGRWSRVEPDDILQVRRLAQQVPRLGPKYHDLVQKCLNCDFGCGSNLSRPQLQQAVYEDVVEELDAMIKCLDISSDDGAP</sequence>
<dbReference type="PANTHER" id="PTHR35186">
    <property type="entry name" value="ANK_REP_REGION DOMAIN-CONTAINING PROTEIN"/>
    <property type="match status" value="1"/>
</dbReference>
<dbReference type="EMBL" id="JANBVN010000066">
    <property type="protein sequence ID" value="KAJ9151047.1"/>
    <property type="molecule type" value="Genomic_DNA"/>
</dbReference>
<protein>
    <recommendedName>
        <fullName evidence="1">DUF7580 domain-containing protein</fullName>
    </recommendedName>
</protein>
<comment type="caution">
    <text evidence="2">The sequence shown here is derived from an EMBL/GenBank/DDBJ whole genome shotgun (WGS) entry which is preliminary data.</text>
</comment>
<name>A0AA38RLP8_9PEZI</name>
<dbReference type="PANTHER" id="PTHR35186:SF4">
    <property type="entry name" value="PRION-INHIBITION AND PROPAGATION HELO DOMAIN-CONTAINING PROTEIN"/>
    <property type="match status" value="1"/>
</dbReference>
<feature type="domain" description="DUF7580" evidence="1">
    <location>
        <begin position="48"/>
        <end position="296"/>
    </location>
</feature>
<reference evidence="2" key="1">
    <citation type="submission" date="2022-07" db="EMBL/GenBank/DDBJ databases">
        <title>Fungi with potential for degradation of polypropylene.</title>
        <authorList>
            <person name="Gostincar C."/>
        </authorList>
    </citation>
    <scope>NUCLEOTIDE SEQUENCE</scope>
    <source>
        <strain evidence="2">EXF-13287</strain>
    </source>
</reference>
<evidence type="ECO:0000313" key="2">
    <source>
        <dbReference type="EMBL" id="KAJ9151047.1"/>
    </source>
</evidence>
<dbReference type="Pfam" id="PF24476">
    <property type="entry name" value="DUF7580"/>
    <property type="match status" value="1"/>
</dbReference>
<gene>
    <name evidence="2" type="ORF">NKR19_g5034</name>
</gene>
<proteinExistence type="predicted"/>
<keyword evidence="3" id="KW-1185">Reference proteome</keyword>
<evidence type="ECO:0000259" key="1">
    <source>
        <dbReference type="Pfam" id="PF24476"/>
    </source>
</evidence>
<dbReference type="InterPro" id="IPR056002">
    <property type="entry name" value="DUF7580"/>
</dbReference>
<dbReference type="AlphaFoldDB" id="A0AA38RLP8"/>
<dbReference type="Proteomes" id="UP001174691">
    <property type="component" value="Unassembled WGS sequence"/>
</dbReference>
<organism evidence="2 3">
    <name type="scientific">Coniochaeta hoffmannii</name>
    <dbReference type="NCBI Taxonomy" id="91930"/>
    <lineage>
        <taxon>Eukaryota</taxon>
        <taxon>Fungi</taxon>
        <taxon>Dikarya</taxon>
        <taxon>Ascomycota</taxon>
        <taxon>Pezizomycotina</taxon>
        <taxon>Sordariomycetes</taxon>
        <taxon>Sordariomycetidae</taxon>
        <taxon>Coniochaetales</taxon>
        <taxon>Coniochaetaceae</taxon>
        <taxon>Coniochaeta</taxon>
    </lineage>
</organism>